<keyword evidence="2" id="KW-1133">Transmembrane helix</keyword>
<gene>
    <name evidence="3" type="ORF">LEP1GSC038_1077</name>
</gene>
<dbReference type="AlphaFoldDB" id="M6FHH3"/>
<organism evidence="3 4">
    <name type="scientific">Leptospira weilii str. 2006001855</name>
    <dbReference type="NCBI Taxonomy" id="996804"/>
    <lineage>
        <taxon>Bacteria</taxon>
        <taxon>Pseudomonadati</taxon>
        <taxon>Spirochaetota</taxon>
        <taxon>Spirochaetia</taxon>
        <taxon>Leptospirales</taxon>
        <taxon>Leptospiraceae</taxon>
        <taxon>Leptospira</taxon>
    </lineage>
</organism>
<keyword evidence="2" id="KW-0812">Transmembrane</keyword>
<feature type="transmembrane region" description="Helical" evidence="2">
    <location>
        <begin position="33"/>
        <end position="50"/>
    </location>
</feature>
<evidence type="ECO:0000313" key="4">
    <source>
        <dbReference type="Proteomes" id="UP000012101"/>
    </source>
</evidence>
<keyword evidence="2" id="KW-0472">Membrane</keyword>
<protein>
    <submittedName>
        <fullName evidence="3">Uncharacterized protein</fullName>
    </submittedName>
</protein>
<name>M6FHH3_9LEPT</name>
<evidence type="ECO:0000313" key="3">
    <source>
        <dbReference type="EMBL" id="EMM70537.1"/>
    </source>
</evidence>
<accession>M6FHH3</accession>
<feature type="region of interest" description="Disordered" evidence="1">
    <location>
        <begin position="1"/>
        <end position="28"/>
    </location>
</feature>
<proteinExistence type="predicted"/>
<dbReference type="EMBL" id="AFJM02000074">
    <property type="protein sequence ID" value="EMM70537.1"/>
    <property type="molecule type" value="Genomic_DNA"/>
</dbReference>
<comment type="caution">
    <text evidence="3">The sequence shown here is derived from an EMBL/GenBank/DDBJ whole genome shotgun (WGS) entry which is preliminary data.</text>
</comment>
<dbReference type="Proteomes" id="UP000012101">
    <property type="component" value="Unassembled WGS sequence"/>
</dbReference>
<evidence type="ECO:0000256" key="1">
    <source>
        <dbReference type="SAM" id="MobiDB-lite"/>
    </source>
</evidence>
<evidence type="ECO:0000256" key="2">
    <source>
        <dbReference type="SAM" id="Phobius"/>
    </source>
</evidence>
<sequence>MGTPTKFGETGSGENTQEFPEEGARRDFSKGETSLFASISFIKILIAKVIRTKRYKPFYRQFRKE</sequence>
<reference evidence="3 4" key="1">
    <citation type="submission" date="2013-01" db="EMBL/GenBank/DDBJ databases">
        <authorList>
            <person name="Harkins D.M."/>
            <person name="Durkin A.S."/>
            <person name="Brinkac L.M."/>
            <person name="Haft D.H."/>
            <person name="Selengut J.D."/>
            <person name="Sanka R."/>
            <person name="DePew J."/>
            <person name="Purushe J."/>
            <person name="Hospenthal D.R."/>
            <person name="Murray C.K."/>
            <person name="Pimentel G."/>
            <person name="Wasfy M."/>
            <person name="Vinetz J.M."/>
            <person name="Sutton G.G."/>
            <person name="Nierman W.C."/>
            <person name="Fouts D.E."/>
        </authorList>
    </citation>
    <scope>NUCLEOTIDE SEQUENCE [LARGE SCALE GENOMIC DNA]</scope>
    <source>
        <strain evidence="3 4">2006001855</strain>
    </source>
</reference>